<dbReference type="InterPro" id="IPR044992">
    <property type="entry name" value="ChyE-like"/>
</dbReference>
<proteinExistence type="predicted"/>
<gene>
    <name evidence="2" type="ORF">ACFQBQ_10545</name>
</gene>
<dbReference type="SUPFAM" id="SSF52317">
    <property type="entry name" value="Class I glutamine amidotransferase-like"/>
    <property type="match status" value="1"/>
</dbReference>
<dbReference type="InterPro" id="IPR029062">
    <property type="entry name" value="Class_I_gatase-like"/>
</dbReference>
<dbReference type="Proteomes" id="UP001596391">
    <property type="component" value="Unassembled WGS sequence"/>
</dbReference>
<dbReference type="NCBIfam" id="NF005458">
    <property type="entry name" value="PRK07053.1"/>
    <property type="match status" value="1"/>
</dbReference>
<dbReference type="RefSeq" id="WP_263369713.1">
    <property type="nucleotide sequence ID" value="NZ_JAGSYD010000001.1"/>
</dbReference>
<dbReference type="EMBL" id="JBHSWI010000001">
    <property type="protein sequence ID" value="MFC6646011.1"/>
    <property type="molecule type" value="Genomic_DNA"/>
</dbReference>
<evidence type="ECO:0000259" key="1">
    <source>
        <dbReference type="Pfam" id="PF00117"/>
    </source>
</evidence>
<dbReference type="PANTHER" id="PTHR42695:SF5">
    <property type="entry name" value="GLUTAMINE AMIDOTRANSFERASE YLR126C-RELATED"/>
    <property type="match status" value="1"/>
</dbReference>
<organism evidence="2 3">
    <name type="scientific">Granulicella cerasi</name>
    <dbReference type="NCBI Taxonomy" id="741063"/>
    <lineage>
        <taxon>Bacteria</taxon>
        <taxon>Pseudomonadati</taxon>
        <taxon>Acidobacteriota</taxon>
        <taxon>Terriglobia</taxon>
        <taxon>Terriglobales</taxon>
        <taxon>Acidobacteriaceae</taxon>
        <taxon>Granulicella</taxon>
    </lineage>
</organism>
<feature type="domain" description="Glutamine amidotransferase" evidence="1">
    <location>
        <begin position="27"/>
        <end position="179"/>
    </location>
</feature>
<evidence type="ECO:0000313" key="3">
    <source>
        <dbReference type="Proteomes" id="UP001596391"/>
    </source>
</evidence>
<dbReference type="InterPro" id="IPR017926">
    <property type="entry name" value="GATASE"/>
</dbReference>
<sequence>MKSAVAIRHVHFEGLGSLESVLSAQGFHISYFDIGVSDLTRIDPLRPDLLIVLGAPVGVYEDEHYPFLAVERNLLAKRLDAKLPTLGICLGAQQIAYTLGADVAPTSHKEIGFATIDLTDEGRHSPLRHLDGVKVLHWHGDGFAIPAGASRLASTSLCANQAFAIDEYVLALQFHPEIDNVAGMEQWLIGHAAELGEAKIDPRTIRNDAAACVAPLRNAAQRLFSEWLMQL</sequence>
<name>A0ABW1Z9Y3_9BACT</name>
<accession>A0ABW1Z9Y3</accession>
<reference evidence="3" key="1">
    <citation type="journal article" date="2019" name="Int. J. Syst. Evol. Microbiol.">
        <title>The Global Catalogue of Microorganisms (GCM) 10K type strain sequencing project: providing services to taxonomists for standard genome sequencing and annotation.</title>
        <authorList>
            <consortium name="The Broad Institute Genomics Platform"/>
            <consortium name="The Broad Institute Genome Sequencing Center for Infectious Disease"/>
            <person name="Wu L."/>
            <person name="Ma J."/>
        </authorList>
    </citation>
    <scope>NUCLEOTIDE SEQUENCE [LARGE SCALE GENOMIC DNA]</scope>
    <source>
        <strain evidence="3">CGMCC 1.16026</strain>
    </source>
</reference>
<dbReference type="Gene3D" id="3.40.50.880">
    <property type="match status" value="1"/>
</dbReference>
<protein>
    <submittedName>
        <fullName evidence="2">Glutamine amidotransferase</fullName>
    </submittedName>
</protein>
<dbReference type="PROSITE" id="PS51273">
    <property type="entry name" value="GATASE_TYPE_1"/>
    <property type="match status" value="1"/>
</dbReference>
<dbReference type="CDD" id="cd01741">
    <property type="entry name" value="GATase1_1"/>
    <property type="match status" value="1"/>
</dbReference>
<keyword evidence="3" id="KW-1185">Reference proteome</keyword>
<evidence type="ECO:0000313" key="2">
    <source>
        <dbReference type="EMBL" id="MFC6646011.1"/>
    </source>
</evidence>
<dbReference type="Pfam" id="PF00117">
    <property type="entry name" value="GATase"/>
    <property type="match status" value="1"/>
</dbReference>
<keyword evidence="2" id="KW-0315">Glutamine amidotransferase</keyword>
<dbReference type="PANTHER" id="PTHR42695">
    <property type="entry name" value="GLUTAMINE AMIDOTRANSFERASE YLR126C-RELATED"/>
    <property type="match status" value="1"/>
</dbReference>
<comment type="caution">
    <text evidence="2">The sequence shown here is derived from an EMBL/GenBank/DDBJ whole genome shotgun (WGS) entry which is preliminary data.</text>
</comment>